<gene>
    <name evidence="1" type="ORF">RZO31_00770</name>
</gene>
<protein>
    <submittedName>
        <fullName evidence="1">ABC transporter ATP-binding protein</fullName>
    </submittedName>
</protein>
<feature type="non-terminal residue" evidence="1">
    <location>
        <position position="36"/>
    </location>
</feature>
<evidence type="ECO:0000313" key="2">
    <source>
        <dbReference type="Proteomes" id="UP001186047"/>
    </source>
</evidence>
<evidence type="ECO:0000313" key="1">
    <source>
        <dbReference type="EMBL" id="MDV2631409.1"/>
    </source>
</evidence>
<reference evidence="1" key="1">
    <citation type="submission" date="2023-10" db="EMBL/GenBank/DDBJ databases">
        <title>Production of high quality cheese from raw caw milk (raw cheese).</title>
        <authorList>
            <person name="Samouris G."/>
        </authorList>
    </citation>
    <scope>NUCLEOTIDE SEQUENCE</scope>
    <source>
        <strain evidence="1">M17-3</strain>
    </source>
</reference>
<keyword evidence="1" id="KW-0067">ATP-binding</keyword>
<dbReference type="AlphaFoldDB" id="A0AAE4NPS7"/>
<comment type="caution">
    <text evidence="1">The sequence shown here is derived from an EMBL/GenBank/DDBJ whole genome shotgun (WGS) entry which is preliminary data.</text>
</comment>
<dbReference type="GO" id="GO:0005524">
    <property type="term" value="F:ATP binding"/>
    <property type="evidence" value="ECO:0007669"/>
    <property type="project" value="UniProtKB-KW"/>
</dbReference>
<accession>A0AAE4NPS7</accession>
<organism evidence="1 2">
    <name type="scientific">Lactococcus lactis</name>
    <dbReference type="NCBI Taxonomy" id="1358"/>
    <lineage>
        <taxon>Bacteria</taxon>
        <taxon>Bacillati</taxon>
        <taxon>Bacillota</taxon>
        <taxon>Bacilli</taxon>
        <taxon>Lactobacillales</taxon>
        <taxon>Streptococcaceae</taxon>
        <taxon>Lactococcus</taxon>
    </lineage>
</organism>
<sequence length="36" mass="4098">MESENILEAKQVSVAFRIAGKFQKAIYDIDLSLRRG</sequence>
<keyword evidence="1" id="KW-0547">Nucleotide-binding</keyword>
<dbReference type="EMBL" id="JAWHVL010000004">
    <property type="protein sequence ID" value="MDV2631409.1"/>
    <property type="molecule type" value="Genomic_DNA"/>
</dbReference>
<dbReference type="Proteomes" id="UP001186047">
    <property type="component" value="Unassembled WGS sequence"/>
</dbReference>
<proteinExistence type="predicted"/>
<name>A0AAE4NPS7_9LACT</name>